<feature type="compositionally biased region" description="Basic and acidic residues" evidence="1">
    <location>
        <begin position="132"/>
        <end position="144"/>
    </location>
</feature>
<proteinExistence type="predicted"/>
<protein>
    <submittedName>
        <fullName evidence="3">Uncharacterized protein</fullName>
    </submittedName>
</protein>
<keyword evidence="2" id="KW-0812">Transmembrane</keyword>
<dbReference type="AlphaFoldDB" id="A0A2T0KFX3"/>
<dbReference type="Gene3D" id="1.20.1270.60">
    <property type="entry name" value="Arfaptin homology (AH) domain/BAR domain"/>
    <property type="match status" value="1"/>
</dbReference>
<feature type="transmembrane region" description="Helical" evidence="2">
    <location>
        <begin position="199"/>
        <end position="217"/>
    </location>
</feature>
<keyword evidence="2" id="KW-0472">Membrane</keyword>
<organism evidence="3 4">
    <name type="scientific">Actinoplanes italicus</name>
    <dbReference type="NCBI Taxonomy" id="113567"/>
    <lineage>
        <taxon>Bacteria</taxon>
        <taxon>Bacillati</taxon>
        <taxon>Actinomycetota</taxon>
        <taxon>Actinomycetes</taxon>
        <taxon>Micromonosporales</taxon>
        <taxon>Micromonosporaceae</taxon>
        <taxon>Actinoplanes</taxon>
    </lineage>
</organism>
<dbReference type="EMBL" id="PVMZ01000005">
    <property type="protein sequence ID" value="PRX22286.1"/>
    <property type="molecule type" value="Genomic_DNA"/>
</dbReference>
<comment type="caution">
    <text evidence="3">The sequence shown here is derived from an EMBL/GenBank/DDBJ whole genome shotgun (WGS) entry which is preliminary data.</text>
</comment>
<evidence type="ECO:0000256" key="2">
    <source>
        <dbReference type="SAM" id="Phobius"/>
    </source>
</evidence>
<dbReference type="RefSeq" id="WP_106319026.1">
    <property type="nucleotide sequence ID" value="NZ_BOMO01000029.1"/>
</dbReference>
<gene>
    <name evidence="3" type="ORF">CLV67_105463</name>
</gene>
<sequence length="464" mass="49031">MSDDARLGTLNKASVDRIQQAQRDYQNIATTLNDTIAKLAKIVEAGAESLQGAYVEPLKKDAQSIKDDLSKAAVRYDDCASEISKYIPELEEAKRETAAALSAEESAKSAVSSANARPDGQKGPDGVLPPEEQQKDTDKQRAQEEAGSQLTAAKNKLTAALDALDVAGKRLGDAVSARRYDDGLTDTWKDKVNAFFAEISKIFAIIGMVLAVLCLIFPGVNLLILGTVVAGVITLIADSVLLAGGEGSVLDVVLGAVGLGLAGVGAAISLFGKNLANSARTLNNITGEMNAVPGRPPRLNLTGDWNGRPIQLDDLGPGAVRPGGGNVTVTQQFGPGDFHVPTNPASGWQNTSDWFNLPGINNLLGRFGQITPEIGFFQSTVIQSRAAFGMWGNLFRNPGQFAREWSGVIGGMDGFRGLSSVMNAVGGSISPYWFVFGGFNALFTFGPGLIYSGGRLEEWIPDVN</sequence>
<evidence type="ECO:0000313" key="4">
    <source>
        <dbReference type="Proteomes" id="UP000239415"/>
    </source>
</evidence>
<dbReference type="OrthoDB" id="5044126at2"/>
<keyword evidence="4" id="KW-1185">Reference proteome</keyword>
<feature type="compositionally biased region" description="Low complexity" evidence="1">
    <location>
        <begin position="98"/>
        <end position="116"/>
    </location>
</feature>
<name>A0A2T0KFX3_9ACTN</name>
<keyword evidence="2" id="KW-1133">Transmembrane helix</keyword>
<feature type="region of interest" description="Disordered" evidence="1">
    <location>
        <begin position="97"/>
        <end position="148"/>
    </location>
</feature>
<dbReference type="Proteomes" id="UP000239415">
    <property type="component" value="Unassembled WGS sequence"/>
</dbReference>
<feature type="transmembrane region" description="Helical" evidence="2">
    <location>
        <begin position="222"/>
        <end position="243"/>
    </location>
</feature>
<feature type="transmembrane region" description="Helical" evidence="2">
    <location>
        <begin position="249"/>
        <end position="271"/>
    </location>
</feature>
<reference evidence="3 4" key="1">
    <citation type="submission" date="2018-03" db="EMBL/GenBank/DDBJ databases">
        <title>Genomic Encyclopedia of Archaeal and Bacterial Type Strains, Phase II (KMG-II): from individual species to whole genera.</title>
        <authorList>
            <person name="Goeker M."/>
        </authorList>
    </citation>
    <scope>NUCLEOTIDE SEQUENCE [LARGE SCALE GENOMIC DNA]</scope>
    <source>
        <strain evidence="3 4">DSM 43146</strain>
    </source>
</reference>
<evidence type="ECO:0000313" key="3">
    <source>
        <dbReference type="EMBL" id="PRX22286.1"/>
    </source>
</evidence>
<dbReference type="InterPro" id="IPR027267">
    <property type="entry name" value="AH/BAR_dom_sf"/>
</dbReference>
<accession>A0A2T0KFX3</accession>
<evidence type="ECO:0000256" key="1">
    <source>
        <dbReference type="SAM" id="MobiDB-lite"/>
    </source>
</evidence>